<feature type="non-terminal residue" evidence="5">
    <location>
        <position position="190"/>
    </location>
</feature>
<dbReference type="EMBL" id="AJWZ01001230">
    <property type="protein sequence ID" value="EKC74412.1"/>
    <property type="molecule type" value="Genomic_DNA"/>
</dbReference>
<organism evidence="5">
    <name type="scientific">human gut metagenome</name>
    <dbReference type="NCBI Taxonomy" id="408170"/>
    <lineage>
        <taxon>unclassified sequences</taxon>
        <taxon>metagenomes</taxon>
        <taxon>organismal metagenomes</taxon>
    </lineage>
</organism>
<dbReference type="PANTHER" id="PTHR43699">
    <property type="entry name" value="3-DEHYDROQUINATE DEHYDRATASE"/>
    <property type="match status" value="1"/>
</dbReference>
<evidence type="ECO:0000313" key="5">
    <source>
        <dbReference type="EMBL" id="EKC74412.1"/>
    </source>
</evidence>
<dbReference type="Pfam" id="PF01487">
    <property type="entry name" value="DHquinase_I"/>
    <property type="match status" value="1"/>
</dbReference>
<evidence type="ECO:0000256" key="3">
    <source>
        <dbReference type="ARBA" id="ARBA00023239"/>
    </source>
</evidence>
<comment type="caution">
    <text evidence="5">The sequence shown here is derived from an EMBL/GenBank/DDBJ whole genome shotgun (WGS) entry which is preliminary data.</text>
</comment>
<evidence type="ECO:0000256" key="1">
    <source>
        <dbReference type="ARBA" id="ARBA00001864"/>
    </source>
</evidence>
<sequence>MPAITVRGVTLLPPRDTAPTNFKILVPVMANDLSNAAAAGAAGDVVELRLDALSILDAPNVQNVLCAARAAIGQGVPLLATIRTKKEGGLADLTDAAYGELGTAICHSGLADLLDVEASMAPAVIAAIQQQARESGVKTVFSSHNFAETPPTETMVNTLTDMVRRGADIAKLAVIAPHPGGYRPPAGSHR</sequence>
<dbReference type="InterPro" id="IPR001381">
    <property type="entry name" value="DHquinase_I"/>
</dbReference>
<dbReference type="InterPro" id="IPR050146">
    <property type="entry name" value="Type-I_3-dehydroquinase"/>
</dbReference>
<gene>
    <name evidence="5" type="ORF">OBE_01883</name>
</gene>
<reference evidence="5" key="1">
    <citation type="journal article" date="2013" name="Environ. Microbiol.">
        <title>Microbiota from the distal guts of lean and obese adolescents exhibit partial functional redundancy besides clear differences in community structure.</title>
        <authorList>
            <person name="Ferrer M."/>
            <person name="Ruiz A."/>
            <person name="Lanza F."/>
            <person name="Haange S.B."/>
            <person name="Oberbach A."/>
            <person name="Till H."/>
            <person name="Bargiela R."/>
            <person name="Campoy C."/>
            <person name="Segura M.T."/>
            <person name="Richter M."/>
            <person name="von Bergen M."/>
            <person name="Seifert J."/>
            <person name="Suarez A."/>
        </authorList>
    </citation>
    <scope>NUCLEOTIDE SEQUENCE</scope>
</reference>
<proteinExistence type="predicted"/>
<evidence type="ECO:0000256" key="4">
    <source>
        <dbReference type="ARBA" id="ARBA00023270"/>
    </source>
</evidence>
<protein>
    <recommendedName>
        <fullName evidence="2">3-dehydroquinate dehydratase</fullName>
        <ecNumber evidence="2">4.2.1.10</ecNumber>
    </recommendedName>
</protein>
<accession>K1TMP4</accession>
<dbReference type="GO" id="GO:0003855">
    <property type="term" value="F:3-dehydroquinate dehydratase activity"/>
    <property type="evidence" value="ECO:0007669"/>
    <property type="project" value="UniProtKB-EC"/>
</dbReference>
<dbReference type="CDD" id="cd00502">
    <property type="entry name" value="DHQase_I"/>
    <property type="match status" value="1"/>
</dbReference>
<keyword evidence="3" id="KW-0456">Lyase</keyword>
<dbReference type="AlphaFoldDB" id="K1TMP4"/>
<dbReference type="PANTHER" id="PTHR43699:SF1">
    <property type="entry name" value="3-DEHYDROQUINATE DEHYDRATASE"/>
    <property type="match status" value="1"/>
</dbReference>
<comment type="catalytic activity">
    <reaction evidence="1">
        <text>3-dehydroquinate = 3-dehydroshikimate + H2O</text>
        <dbReference type="Rhea" id="RHEA:21096"/>
        <dbReference type="ChEBI" id="CHEBI:15377"/>
        <dbReference type="ChEBI" id="CHEBI:16630"/>
        <dbReference type="ChEBI" id="CHEBI:32364"/>
        <dbReference type="EC" id="4.2.1.10"/>
    </reaction>
</comment>
<dbReference type="Gene3D" id="3.20.20.70">
    <property type="entry name" value="Aldolase class I"/>
    <property type="match status" value="1"/>
</dbReference>
<dbReference type="InterPro" id="IPR013785">
    <property type="entry name" value="Aldolase_TIM"/>
</dbReference>
<dbReference type="EC" id="4.2.1.10" evidence="2"/>
<evidence type="ECO:0000256" key="2">
    <source>
        <dbReference type="ARBA" id="ARBA00012060"/>
    </source>
</evidence>
<dbReference type="GO" id="GO:0046279">
    <property type="term" value="P:3,4-dihydroxybenzoate biosynthetic process"/>
    <property type="evidence" value="ECO:0007669"/>
    <property type="project" value="TreeGrafter"/>
</dbReference>
<name>K1TMP4_9ZZZZ</name>
<dbReference type="SUPFAM" id="SSF51569">
    <property type="entry name" value="Aldolase"/>
    <property type="match status" value="1"/>
</dbReference>
<keyword evidence="4" id="KW-0704">Schiff base</keyword>